<comment type="caution">
    <text evidence="1">The sequence shown here is derived from an EMBL/GenBank/DDBJ whole genome shotgun (WGS) entry which is preliminary data.</text>
</comment>
<organism evidence="1 2">
    <name type="scientific">Tetrabaena socialis</name>
    <dbReference type="NCBI Taxonomy" id="47790"/>
    <lineage>
        <taxon>Eukaryota</taxon>
        <taxon>Viridiplantae</taxon>
        <taxon>Chlorophyta</taxon>
        <taxon>core chlorophytes</taxon>
        <taxon>Chlorophyceae</taxon>
        <taxon>CS clade</taxon>
        <taxon>Chlamydomonadales</taxon>
        <taxon>Tetrabaenaceae</taxon>
        <taxon>Tetrabaena</taxon>
    </lineage>
</organism>
<reference evidence="1 2" key="1">
    <citation type="journal article" date="2017" name="Mol. Biol. Evol.">
        <title>The 4-celled Tetrabaena socialis nuclear genome reveals the essential components for genetic control of cell number at the origin of multicellularity in the volvocine lineage.</title>
        <authorList>
            <person name="Featherston J."/>
            <person name="Arakaki Y."/>
            <person name="Hanschen E.R."/>
            <person name="Ferris P.J."/>
            <person name="Michod R.E."/>
            <person name="Olson B.J.S.C."/>
            <person name="Nozaki H."/>
            <person name="Durand P.M."/>
        </authorList>
    </citation>
    <scope>NUCLEOTIDE SEQUENCE [LARGE SCALE GENOMIC DNA]</scope>
    <source>
        <strain evidence="1 2">NIES-571</strain>
    </source>
</reference>
<proteinExistence type="predicted"/>
<protein>
    <submittedName>
        <fullName evidence="1">Uncharacterized protein</fullName>
    </submittedName>
</protein>
<evidence type="ECO:0000313" key="2">
    <source>
        <dbReference type="Proteomes" id="UP000236333"/>
    </source>
</evidence>
<name>A0A2J8AGG0_9CHLO</name>
<evidence type="ECO:0000313" key="1">
    <source>
        <dbReference type="EMBL" id="PNH11601.1"/>
    </source>
</evidence>
<keyword evidence="2" id="KW-1185">Reference proteome</keyword>
<dbReference type="Proteomes" id="UP000236333">
    <property type="component" value="Unassembled WGS sequence"/>
</dbReference>
<gene>
    <name evidence="1" type="ORF">TSOC_001561</name>
</gene>
<accession>A0A2J8AGG0</accession>
<sequence>MATGQARGPAGHAEAPRRPSLALQPFPWNGLQVLPLSSAAFGSVAVAPPPLPGYHRTAPFRQVQRRARPHLRVCIRSADAYNMTPMVSEYDQRCRLAVASLEEALRQAAELGGPGAGAPLLLAELMQVVGAVGQV</sequence>
<dbReference type="AlphaFoldDB" id="A0A2J8AGG0"/>
<dbReference type="OrthoDB" id="549257at2759"/>
<dbReference type="EMBL" id="PGGS01000026">
    <property type="protein sequence ID" value="PNH11601.1"/>
    <property type="molecule type" value="Genomic_DNA"/>
</dbReference>